<gene>
    <name evidence="1" type="ORF">LEM8419_00296</name>
</gene>
<proteinExistence type="predicted"/>
<sequence>MANFWDKITALFDAAAESTPQAPAVHELIERDTEEVADYERWKKTLARRRLFDWITDQYALFLTGRQSDQSVSFLDTTSSKGFVVHFHETQYRREEINHFFHYLKERVLALNYRTQISDRRVFSRQDWVETQERHYLKPRTRHQRQTAPLERGGLDQKFGNITVELELRDDLPWNLRLRATTYQDSLYGEPESFRALLMALSGTSD</sequence>
<dbReference type="RefSeq" id="WP_238749201.1">
    <property type="nucleotide sequence ID" value="NZ_CAKLPZ010000001.1"/>
</dbReference>
<reference evidence="1" key="1">
    <citation type="submission" date="2021-12" db="EMBL/GenBank/DDBJ databases">
        <authorList>
            <person name="Rodrigo-Torres L."/>
            <person name="Arahal R. D."/>
            <person name="Lucena T."/>
        </authorList>
    </citation>
    <scope>NUCLEOTIDE SEQUENCE</scope>
    <source>
        <strain evidence="1">CECT 8419</strain>
    </source>
</reference>
<comment type="caution">
    <text evidence="1">The sequence shown here is derived from an EMBL/GenBank/DDBJ whole genome shotgun (WGS) entry which is preliminary data.</text>
</comment>
<protein>
    <submittedName>
        <fullName evidence="1">Uncharacterized protein</fullName>
    </submittedName>
</protein>
<accession>A0ABN8F3B6</accession>
<organism evidence="1 2">
    <name type="scientific">Neolewinella maritima</name>
    <dbReference type="NCBI Taxonomy" id="1383882"/>
    <lineage>
        <taxon>Bacteria</taxon>
        <taxon>Pseudomonadati</taxon>
        <taxon>Bacteroidota</taxon>
        <taxon>Saprospiria</taxon>
        <taxon>Saprospirales</taxon>
        <taxon>Lewinellaceae</taxon>
        <taxon>Neolewinella</taxon>
    </lineage>
</organism>
<name>A0ABN8F3B6_9BACT</name>
<evidence type="ECO:0000313" key="2">
    <source>
        <dbReference type="Proteomes" id="UP000837803"/>
    </source>
</evidence>
<dbReference type="Proteomes" id="UP000837803">
    <property type="component" value="Unassembled WGS sequence"/>
</dbReference>
<dbReference type="EMBL" id="CAKLPZ010000001">
    <property type="protein sequence ID" value="CAH0999003.1"/>
    <property type="molecule type" value="Genomic_DNA"/>
</dbReference>
<keyword evidence="2" id="KW-1185">Reference proteome</keyword>
<evidence type="ECO:0000313" key="1">
    <source>
        <dbReference type="EMBL" id="CAH0999003.1"/>
    </source>
</evidence>